<dbReference type="GO" id="GO:0032787">
    <property type="term" value="P:monocarboxylic acid metabolic process"/>
    <property type="evidence" value="ECO:0007669"/>
    <property type="project" value="UniProtKB-ARBA"/>
</dbReference>
<dbReference type="OrthoDB" id="9803333at2"/>
<evidence type="ECO:0000313" key="5">
    <source>
        <dbReference type="Proteomes" id="UP000248857"/>
    </source>
</evidence>
<dbReference type="PRINTS" id="PR00080">
    <property type="entry name" value="SDRFAMILY"/>
</dbReference>
<evidence type="ECO:0000256" key="3">
    <source>
        <dbReference type="RuleBase" id="RU000363"/>
    </source>
</evidence>
<dbReference type="Gene3D" id="3.40.50.720">
    <property type="entry name" value="NAD(P)-binding Rossmann-like Domain"/>
    <property type="match status" value="1"/>
</dbReference>
<dbReference type="Pfam" id="PF00106">
    <property type="entry name" value="adh_short"/>
    <property type="match status" value="1"/>
</dbReference>
<evidence type="ECO:0000256" key="1">
    <source>
        <dbReference type="ARBA" id="ARBA00006484"/>
    </source>
</evidence>
<name>A0A2W1JPY7_9CYAN</name>
<keyword evidence="2 4" id="KW-0560">Oxidoreductase</keyword>
<comment type="caution">
    <text evidence="4">The sequence shown here is derived from an EMBL/GenBank/DDBJ whole genome shotgun (WGS) entry which is preliminary data.</text>
</comment>
<dbReference type="InterPro" id="IPR036291">
    <property type="entry name" value="NAD(P)-bd_dom_sf"/>
</dbReference>
<accession>A0A2W1JPY7</accession>
<comment type="similarity">
    <text evidence="1 3">Belongs to the short-chain dehydrogenases/reductases (SDR) family.</text>
</comment>
<sequence length="265" mass="28845">MDLGIKGKIAVITGGDSGMGRETAKILAQEGAKIALLDKTTDNLQETTREIDTMGEVISVQADLRNLEDVKAAKQKILDHYGAVHILVNCAGITGATDPFLELSDDDWYETIETDFMAAVRVCRAFIPCMQEAGWGRIVLIASEDALQPYTDEMPYCAAKAAVWNLAKNLSKAYAKDGVLVNSVSPAYVATPMTDEMMQKRAKEKGMSFDEAIDTFLKEKRPHLELQRRGKPEEVAAVISFLCSELSSFVVGANYRVDGGSVAGL</sequence>
<dbReference type="PRINTS" id="PR00081">
    <property type="entry name" value="GDHRDH"/>
</dbReference>
<dbReference type="EC" id="1.1.1.100" evidence="4"/>
<keyword evidence="5" id="KW-1185">Reference proteome</keyword>
<dbReference type="InterPro" id="IPR050259">
    <property type="entry name" value="SDR"/>
</dbReference>
<organism evidence="4 5">
    <name type="scientific">Acaryochloris thomasi RCC1774</name>
    <dbReference type="NCBI Taxonomy" id="1764569"/>
    <lineage>
        <taxon>Bacteria</taxon>
        <taxon>Bacillati</taxon>
        <taxon>Cyanobacteriota</taxon>
        <taxon>Cyanophyceae</taxon>
        <taxon>Acaryochloridales</taxon>
        <taxon>Acaryochloridaceae</taxon>
        <taxon>Acaryochloris</taxon>
        <taxon>Acaryochloris thomasi</taxon>
    </lineage>
</organism>
<dbReference type="PANTHER" id="PTHR42879">
    <property type="entry name" value="3-OXOACYL-(ACYL-CARRIER-PROTEIN) REDUCTASE"/>
    <property type="match status" value="1"/>
</dbReference>
<dbReference type="PANTHER" id="PTHR42879:SF2">
    <property type="entry name" value="3-OXOACYL-[ACYL-CARRIER-PROTEIN] REDUCTASE FABG"/>
    <property type="match status" value="1"/>
</dbReference>
<evidence type="ECO:0000313" key="4">
    <source>
        <dbReference type="EMBL" id="PZD70967.1"/>
    </source>
</evidence>
<protein>
    <submittedName>
        <fullName evidence="4">3-oxoacyl-[acyl-carrier-protein] reductase FabG</fullName>
        <ecNumber evidence="4">1.1.1.100</ecNumber>
    </submittedName>
</protein>
<dbReference type="AlphaFoldDB" id="A0A2W1JPY7"/>
<dbReference type="RefSeq" id="WP_110988520.1">
    <property type="nucleotide sequence ID" value="NZ_CAWNWM010000024.1"/>
</dbReference>
<dbReference type="InterPro" id="IPR020904">
    <property type="entry name" value="Sc_DH/Rdtase_CS"/>
</dbReference>
<dbReference type="EMBL" id="PQWO01000024">
    <property type="protein sequence ID" value="PZD70967.1"/>
    <property type="molecule type" value="Genomic_DNA"/>
</dbReference>
<proteinExistence type="inferred from homology"/>
<dbReference type="SUPFAM" id="SSF51735">
    <property type="entry name" value="NAD(P)-binding Rossmann-fold domains"/>
    <property type="match status" value="1"/>
</dbReference>
<dbReference type="FunFam" id="3.40.50.720:FF:000084">
    <property type="entry name" value="Short-chain dehydrogenase reductase"/>
    <property type="match status" value="1"/>
</dbReference>
<reference evidence="4 5" key="1">
    <citation type="journal article" date="2018" name="Sci. Rep.">
        <title>A novel species of the marine cyanobacterium Acaryochloris with a unique pigment content and lifestyle.</title>
        <authorList>
            <person name="Partensky F."/>
            <person name="Six C."/>
            <person name="Ratin M."/>
            <person name="Garczarek L."/>
            <person name="Vaulot D."/>
            <person name="Probert I."/>
            <person name="Calteau A."/>
            <person name="Gourvil P."/>
            <person name="Marie D."/>
            <person name="Grebert T."/>
            <person name="Bouchier C."/>
            <person name="Le Panse S."/>
            <person name="Gachenot M."/>
            <person name="Rodriguez F."/>
            <person name="Garrido J.L."/>
        </authorList>
    </citation>
    <scope>NUCLEOTIDE SEQUENCE [LARGE SCALE GENOMIC DNA]</scope>
    <source>
        <strain evidence="4 5">RCC1774</strain>
    </source>
</reference>
<dbReference type="PROSITE" id="PS00061">
    <property type="entry name" value="ADH_SHORT"/>
    <property type="match status" value="1"/>
</dbReference>
<dbReference type="GO" id="GO:0004316">
    <property type="term" value="F:3-oxoacyl-[acyl-carrier-protein] reductase (NADPH) activity"/>
    <property type="evidence" value="ECO:0007669"/>
    <property type="project" value="UniProtKB-EC"/>
</dbReference>
<gene>
    <name evidence="4" type="primary">fabG_17</name>
    <name evidence="4" type="ORF">C1752_08651</name>
</gene>
<dbReference type="Proteomes" id="UP000248857">
    <property type="component" value="Unassembled WGS sequence"/>
</dbReference>
<evidence type="ECO:0000256" key="2">
    <source>
        <dbReference type="ARBA" id="ARBA00023002"/>
    </source>
</evidence>
<dbReference type="InterPro" id="IPR002347">
    <property type="entry name" value="SDR_fam"/>
</dbReference>